<dbReference type="OrthoDB" id="3687077at2759"/>
<reference evidence="1" key="1">
    <citation type="submission" date="2021-12" db="EMBL/GenBank/DDBJ databases">
        <title>Curvularia clavata genome.</title>
        <authorList>
            <person name="Cao Y."/>
        </authorList>
    </citation>
    <scope>NUCLEOTIDE SEQUENCE</scope>
    <source>
        <strain evidence="1">Yc1106</strain>
    </source>
</reference>
<dbReference type="VEuPathDB" id="FungiDB:yc1106_09374"/>
<keyword evidence="2" id="KW-1185">Reference proteome</keyword>
<accession>A0A9Q8ZI26</accession>
<protein>
    <submittedName>
        <fullName evidence="1">Uncharacterized protein</fullName>
    </submittedName>
</protein>
<evidence type="ECO:0000313" key="2">
    <source>
        <dbReference type="Proteomes" id="UP001056012"/>
    </source>
</evidence>
<gene>
    <name evidence="1" type="ORF">yc1106_09374</name>
</gene>
<dbReference type="AlphaFoldDB" id="A0A9Q8ZI26"/>
<dbReference type="EMBL" id="CP089280">
    <property type="protein sequence ID" value="USP82100.1"/>
    <property type="molecule type" value="Genomic_DNA"/>
</dbReference>
<evidence type="ECO:0000313" key="1">
    <source>
        <dbReference type="EMBL" id="USP82100.1"/>
    </source>
</evidence>
<dbReference type="Proteomes" id="UP001056012">
    <property type="component" value="Chromosome 7"/>
</dbReference>
<name>A0A9Q8ZI26_CURCL</name>
<proteinExistence type="predicted"/>
<organism evidence="1 2">
    <name type="scientific">Curvularia clavata</name>
    <dbReference type="NCBI Taxonomy" id="95742"/>
    <lineage>
        <taxon>Eukaryota</taxon>
        <taxon>Fungi</taxon>
        <taxon>Dikarya</taxon>
        <taxon>Ascomycota</taxon>
        <taxon>Pezizomycotina</taxon>
        <taxon>Dothideomycetes</taxon>
        <taxon>Pleosporomycetidae</taxon>
        <taxon>Pleosporales</taxon>
        <taxon>Pleosporineae</taxon>
        <taxon>Pleosporaceae</taxon>
        <taxon>Curvularia</taxon>
    </lineage>
</organism>
<sequence>MVSKYSKTKGYKPAHVDQARMEAERAQRIHEEFDAYERLLKASNYQPAAGHYRTLNGHHVQIVGQEGNWSRKEVSDVEQQLAPGYVWLPCPAIASPETTVTVRQAYLDEPSIYWSVAPVEVGFNDLGNFRDETGALYKSYQLRRLFVVDTALGAYYEAVPETTFDPSREHIRVYEDGRILCVPPIPQEFRCGFPIAPVQPQLVPAQQMPGVGLQQPMLQAAPQQMAEPQLFLDGSNSTPDSGLSFNSAAAPSPTNNANLANGVIQENGNAAFDIFDFSVDEVLGADFGNVDNMMF</sequence>